<gene>
    <name evidence="1" type="ORF">MNV_580008</name>
</gene>
<dbReference type="EMBL" id="FZMP01000205">
    <property type="protein sequence ID" value="SNQ62060.1"/>
    <property type="molecule type" value="Genomic_DNA"/>
</dbReference>
<evidence type="ECO:0000313" key="1">
    <source>
        <dbReference type="EMBL" id="SNQ62060.1"/>
    </source>
</evidence>
<keyword evidence="2" id="KW-1185">Reference proteome</keyword>
<name>A0A284VRZ9_9EURY</name>
<dbReference type="AlphaFoldDB" id="A0A284VRZ9"/>
<protein>
    <submittedName>
        <fullName evidence="1">Uncharacterized protein</fullName>
    </submittedName>
</protein>
<proteinExistence type="predicted"/>
<evidence type="ECO:0000313" key="2">
    <source>
        <dbReference type="Proteomes" id="UP000218615"/>
    </source>
</evidence>
<organism evidence="1 2">
    <name type="scientific">Candidatus Methanoperedens nitratireducens</name>
    <dbReference type="NCBI Taxonomy" id="1392998"/>
    <lineage>
        <taxon>Archaea</taxon>
        <taxon>Methanobacteriati</taxon>
        <taxon>Methanobacteriota</taxon>
        <taxon>Stenosarchaea group</taxon>
        <taxon>Methanomicrobia</taxon>
        <taxon>Methanosarcinales</taxon>
        <taxon>ANME-2 cluster</taxon>
        <taxon>Candidatus Methanoperedentaceae</taxon>
        <taxon>Candidatus Methanoperedens</taxon>
    </lineage>
</organism>
<accession>A0A284VRZ9</accession>
<reference evidence="2" key="1">
    <citation type="submission" date="2017-06" db="EMBL/GenBank/DDBJ databases">
        <authorList>
            <person name="Cremers G."/>
        </authorList>
    </citation>
    <scope>NUCLEOTIDE SEQUENCE [LARGE SCALE GENOMIC DNA]</scope>
</reference>
<dbReference type="Proteomes" id="UP000218615">
    <property type="component" value="Unassembled WGS sequence"/>
</dbReference>
<sequence length="150" mass="17408">MFFYDRKWWNIVRLPDTVAACNKIRVDRKYARESYWHKTVLVSLNVGEKYVVSSVVKVNVNKVTGVVSFAAAGLRINGCDVHPGKNQKLRCTNQHALEVIERKRNWQREYNIEYNLKYKRKKELLERESGVSACSASQPADCKSLLEMIL</sequence>